<dbReference type="EMBL" id="JAXOJX010000020">
    <property type="protein sequence ID" value="MDZ5457572.1"/>
    <property type="molecule type" value="Genomic_DNA"/>
</dbReference>
<evidence type="ECO:0008006" key="4">
    <source>
        <dbReference type="Google" id="ProtNLM"/>
    </source>
</evidence>
<dbReference type="InterPro" id="IPR023614">
    <property type="entry name" value="Porin_dom_sf"/>
</dbReference>
<organism evidence="2 3">
    <name type="scientific">Azohydromonas lata</name>
    <dbReference type="NCBI Taxonomy" id="45677"/>
    <lineage>
        <taxon>Bacteria</taxon>
        <taxon>Pseudomonadati</taxon>
        <taxon>Pseudomonadota</taxon>
        <taxon>Betaproteobacteria</taxon>
        <taxon>Burkholderiales</taxon>
        <taxon>Sphaerotilaceae</taxon>
        <taxon>Azohydromonas</taxon>
    </lineage>
</organism>
<dbReference type="SUPFAM" id="SSF56935">
    <property type="entry name" value="Porins"/>
    <property type="match status" value="1"/>
</dbReference>
<feature type="signal peptide" evidence="1">
    <location>
        <begin position="1"/>
        <end position="17"/>
    </location>
</feature>
<name>A0ABU5IEL9_9BURK</name>
<proteinExistence type="predicted"/>
<protein>
    <recommendedName>
        <fullName evidence="4">Porin</fullName>
    </recommendedName>
</protein>
<gene>
    <name evidence="2" type="ORF">SM757_13415</name>
</gene>
<evidence type="ECO:0000256" key="1">
    <source>
        <dbReference type="SAM" id="SignalP"/>
    </source>
</evidence>
<evidence type="ECO:0000313" key="3">
    <source>
        <dbReference type="Proteomes" id="UP001293718"/>
    </source>
</evidence>
<dbReference type="Gene3D" id="2.40.160.10">
    <property type="entry name" value="Porin"/>
    <property type="match status" value="1"/>
</dbReference>
<keyword evidence="1" id="KW-0732">Signal</keyword>
<dbReference type="Proteomes" id="UP001293718">
    <property type="component" value="Unassembled WGS sequence"/>
</dbReference>
<sequence>MAALAVLALSGAGAARAAGADGDGGDGPSLSWSAFGTAGYAVSDRAWRYQRFVDDGGTFKRDTVLGAQVDLQLTPQWSATLQPRLAPATRNDTRWDLTAAWAFAAWRPNNDWLLRVGKLRVPFMLRSAQLDVGQTYDEARVPTEVYSLLPASDFTGAHLSRNWSRGGGELALDLYHGDSPLVNRNRVWLREPSLGAAPAVMFSDLEITVTGAVLSWNTPDLSARAGVHHTRVRNADGSGLLVRPRWVDLGGGAGYWQTRGAGLERVSNSNNVALTLGAEAQLGGGWRLAAEWLRIIPRELEMGMSSTSAYLTAYRSWSALTAYATVAAIHPGSGPLKWVQQLETTTVPGSVQDASALNASMRARADIVPLFRQRSLALGASYALSPTSKLKAEWLHTHAQGSQFMDVPAGQGLLQPRRVNVLSVSYSFAF</sequence>
<keyword evidence="3" id="KW-1185">Reference proteome</keyword>
<evidence type="ECO:0000313" key="2">
    <source>
        <dbReference type="EMBL" id="MDZ5457572.1"/>
    </source>
</evidence>
<comment type="caution">
    <text evidence="2">The sequence shown here is derived from an EMBL/GenBank/DDBJ whole genome shotgun (WGS) entry which is preliminary data.</text>
</comment>
<accession>A0ABU5IEL9</accession>
<dbReference type="RefSeq" id="WP_322465860.1">
    <property type="nucleotide sequence ID" value="NZ_JAXOJX010000020.1"/>
</dbReference>
<feature type="chain" id="PRO_5045057474" description="Porin" evidence="1">
    <location>
        <begin position="18"/>
        <end position="430"/>
    </location>
</feature>
<reference evidence="2 3" key="1">
    <citation type="submission" date="2023-11" db="EMBL/GenBank/DDBJ databases">
        <title>Draft genome of Azohydromonas lata strain H1 (DSM1123), a polyhydroxyalkanoate producer.</title>
        <authorList>
            <person name="Traversa D."/>
            <person name="D'Addabbo P."/>
            <person name="Pazzani C."/>
            <person name="Manzari C."/>
            <person name="Chiara M."/>
            <person name="Scrascia M."/>
        </authorList>
    </citation>
    <scope>NUCLEOTIDE SEQUENCE [LARGE SCALE GENOMIC DNA]</scope>
    <source>
        <strain evidence="2 3">H1</strain>
    </source>
</reference>